<gene>
    <name evidence="1" type="ORF">K2173_003598</name>
</gene>
<evidence type="ECO:0000313" key="1">
    <source>
        <dbReference type="EMBL" id="KAJ8763816.1"/>
    </source>
</evidence>
<proteinExistence type="predicted"/>
<accession>A0AAV8TBT8</accession>
<organism evidence="1 2">
    <name type="scientific">Erythroxylum novogranatense</name>
    <dbReference type="NCBI Taxonomy" id="1862640"/>
    <lineage>
        <taxon>Eukaryota</taxon>
        <taxon>Viridiplantae</taxon>
        <taxon>Streptophyta</taxon>
        <taxon>Embryophyta</taxon>
        <taxon>Tracheophyta</taxon>
        <taxon>Spermatophyta</taxon>
        <taxon>Magnoliopsida</taxon>
        <taxon>eudicotyledons</taxon>
        <taxon>Gunneridae</taxon>
        <taxon>Pentapetalae</taxon>
        <taxon>rosids</taxon>
        <taxon>fabids</taxon>
        <taxon>Malpighiales</taxon>
        <taxon>Erythroxylaceae</taxon>
        <taxon>Erythroxylum</taxon>
    </lineage>
</organism>
<comment type="caution">
    <text evidence="1">The sequence shown here is derived from an EMBL/GenBank/DDBJ whole genome shotgun (WGS) entry which is preliminary data.</text>
</comment>
<sequence>MAKLREEIAVQKVRETEVELMGGRLTVSGQVNCGSAFTFILPYKASPRWDSSDDPDEISCVVDHGAAPER</sequence>
<keyword evidence="2" id="KW-1185">Reference proteome</keyword>
<dbReference type="InterPro" id="IPR036890">
    <property type="entry name" value="HATPase_C_sf"/>
</dbReference>
<evidence type="ECO:0000313" key="2">
    <source>
        <dbReference type="Proteomes" id="UP001159364"/>
    </source>
</evidence>
<dbReference type="AlphaFoldDB" id="A0AAV8TBT8"/>
<protein>
    <submittedName>
        <fullName evidence="1">Uncharacterized protein</fullName>
    </submittedName>
</protein>
<reference evidence="1 2" key="1">
    <citation type="submission" date="2021-09" db="EMBL/GenBank/DDBJ databases">
        <title>Genomic insights and catalytic innovation underlie evolution of tropane alkaloids biosynthesis.</title>
        <authorList>
            <person name="Wang Y.-J."/>
            <person name="Tian T."/>
            <person name="Huang J.-P."/>
            <person name="Huang S.-X."/>
        </authorList>
    </citation>
    <scope>NUCLEOTIDE SEQUENCE [LARGE SCALE GENOMIC DNA]</scope>
    <source>
        <strain evidence="1">KIB-2018</strain>
        <tissue evidence="1">Leaf</tissue>
    </source>
</reference>
<dbReference type="SUPFAM" id="SSF55874">
    <property type="entry name" value="ATPase domain of HSP90 chaperone/DNA topoisomerase II/histidine kinase"/>
    <property type="match status" value="1"/>
</dbReference>
<dbReference type="Proteomes" id="UP001159364">
    <property type="component" value="Linkage Group LG05"/>
</dbReference>
<name>A0AAV8TBT8_9ROSI</name>
<dbReference type="EMBL" id="JAIWQS010000005">
    <property type="protein sequence ID" value="KAJ8763816.1"/>
    <property type="molecule type" value="Genomic_DNA"/>
</dbReference>